<feature type="transmembrane region" description="Helical" evidence="1">
    <location>
        <begin position="118"/>
        <end position="135"/>
    </location>
</feature>
<comment type="caution">
    <text evidence="2">The sequence shown here is derived from an EMBL/GenBank/DDBJ whole genome shotgun (WGS) entry which is preliminary data.</text>
</comment>
<evidence type="ECO:0000313" key="2">
    <source>
        <dbReference type="EMBL" id="KAA6308403.1"/>
    </source>
</evidence>
<gene>
    <name evidence="2" type="ORF">EZS27_039923</name>
</gene>
<reference evidence="2" key="1">
    <citation type="submission" date="2019-03" db="EMBL/GenBank/DDBJ databases">
        <title>Single cell metagenomics reveals metabolic interactions within the superorganism composed of flagellate Streblomastix strix and complex community of Bacteroidetes bacteria on its surface.</title>
        <authorList>
            <person name="Treitli S.C."/>
            <person name="Kolisko M."/>
            <person name="Husnik F."/>
            <person name="Keeling P."/>
            <person name="Hampl V."/>
        </authorList>
    </citation>
    <scope>NUCLEOTIDE SEQUENCE</scope>
    <source>
        <strain evidence="2">STM</strain>
    </source>
</reference>
<organism evidence="2">
    <name type="scientific">termite gut metagenome</name>
    <dbReference type="NCBI Taxonomy" id="433724"/>
    <lineage>
        <taxon>unclassified sequences</taxon>
        <taxon>metagenomes</taxon>
        <taxon>organismal metagenomes</taxon>
    </lineage>
</organism>
<keyword evidence="1" id="KW-1133">Transmembrane helix</keyword>
<evidence type="ECO:0008006" key="3">
    <source>
        <dbReference type="Google" id="ProtNLM"/>
    </source>
</evidence>
<accession>A0A5J4PIZ9</accession>
<proteinExistence type="predicted"/>
<keyword evidence="1" id="KW-0472">Membrane</keyword>
<dbReference type="AlphaFoldDB" id="A0A5J4PIZ9"/>
<feature type="transmembrane region" description="Helical" evidence="1">
    <location>
        <begin position="46"/>
        <end position="69"/>
    </location>
</feature>
<dbReference type="EMBL" id="SNRY01008506">
    <property type="protein sequence ID" value="KAA6308403.1"/>
    <property type="molecule type" value="Genomic_DNA"/>
</dbReference>
<sequence length="152" mass="17226">MEAEVKHTLKILYIQFFFFVFIPILLAAAYETDALSVGLYAEDARIQYIIETIGILVVIACVPAALMLLRFMQKREIENMALPAALKRYVYWCAVRLSLLEIAVVLNIIVSYITLNNWGGFCVLMALTASVFCLPSKKRLYAELKIQLPDAE</sequence>
<evidence type="ECO:0000256" key="1">
    <source>
        <dbReference type="SAM" id="Phobius"/>
    </source>
</evidence>
<name>A0A5J4PIZ9_9ZZZZ</name>
<feature type="transmembrane region" description="Helical" evidence="1">
    <location>
        <begin position="89"/>
        <end position="112"/>
    </location>
</feature>
<keyword evidence="1" id="KW-0812">Transmembrane</keyword>
<feature type="transmembrane region" description="Helical" evidence="1">
    <location>
        <begin position="12"/>
        <end position="30"/>
    </location>
</feature>
<protein>
    <recommendedName>
        <fullName evidence="3">DUF2975 domain-containing protein</fullName>
    </recommendedName>
</protein>